<dbReference type="Proteomes" id="UP000199354">
    <property type="component" value="Unassembled WGS sequence"/>
</dbReference>
<organism evidence="2 3">
    <name type="scientific">Flavobacterium caeni</name>
    <dbReference type="NCBI Taxonomy" id="490189"/>
    <lineage>
        <taxon>Bacteria</taxon>
        <taxon>Pseudomonadati</taxon>
        <taxon>Bacteroidota</taxon>
        <taxon>Flavobacteriia</taxon>
        <taxon>Flavobacteriales</taxon>
        <taxon>Flavobacteriaceae</taxon>
        <taxon>Flavobacterium</taxon>
    </lineage>
</organism>
<evidence type="ECO:0008006" key="4">
    <source>
        <dbReference type="Google" id="ProtNLM"/>
    </source>
</evidence>
<dbReference type="EMBL" id="FMVF01000065">
    <property type="protein sequence ID" value="SCZ01847.1"/>
    <property type="molecule type" value="Genomic_DNA"/>
</dbReference>
<name>A0A1G5KMK0_9FLAO</name>
<feature type="transmembrane region" description="Helical" evidence="1">
    <location>
        <begin position="155"/>
        <end position="178"/>
    </location>
</feature>
<keyword evidence="1" id="KW-1133">Transmembrane helix</keyword>
<proteinExistence type="predicted"/>
<gene>
    <name evidence="2" type="ORF">SAMN02927903_03389</name>
</gene>
<keyword evidence="3" id="KW-1185">Reference proteome</keyword>
<feature type="transmembrane region" description="Helical" evidence="1">
    <location>
        <begin position="41"/>
        <end position="64"/>
    </location>
</feature>
<reference evidence="2 3" key="1">
    <citation type="submission" date="2016-10" db="EMBL/GenBank/DDBJ databases">
        <authorList>
            <person name="de Groot N.N."/>
        </authorList>
    </citation>
    <scope>NUCLEOTIDE SEQUENCE [LARGE SCALE GENOMIC DNA]</scope>
    <source>
        <strain evidence="2 3">CGMCC 1.7031</strain>
    </source>
</reference>
<feature type="transmembrane region" description="Helical" evidence="1">
    <location>
        <begin position="12"/>
        <end position="29"/>
    </location>
</feature>
<dbReference type="RefSeq" id="WP_091147511.1">
    <property type="nucleotide sequence ID" value="NZ_FMVF01000065.1"/>
</dbReference>
<keyword evidence="1" id="KW-0812">Transmembrane</keyword>
<evidence type="ECO:0000256" key="1">
    <source>
        <dbReference type="SAM" id="Phobius"/>
    </source>
</evidence>
<evidence type="ECO:0000313" key="3">
    <source>
        <dbReference type="Proteomes" id="UP000199354"/>
    </source>
</evidence>
<evidence type="ECO:0000313" key="2">
    <source>
        <dbReference type="EMBL" id="SCZ01847.1"/>
    </source>
</evidence>
<protein>
    <recommendedName>
        <fullName evidence="4">PH domain-containing protein</fullName>
    </recommendedName>
</protein>
<keyword evidence="1" id="KW-0472">Membrane</keyword>
<dbReference type="AlphaFoldDB" id="A0A1G5KMK0"/>
<accession>A0A1G5KMK0</accession>
<dbReference type="OrthoDB" id="794742at2"/>
<sequence>MNISSKTNWFSIILPLFLLSGIGFFIYIMKIVLSKPGKSPIGLYLFIGIFIALLLTLVLLSIILNKKIKVTNNGIAVHFLLNNKILEYKNEQLNGFDETENYDKGGKYRSFSFRTSDCNVYLLSSREFRNFDELTNAIKSRTQQMEIGFRSNLKIFFKVFLVSIIITCLIMLILNLIFENGY</sequence>